<keyword evidence="2" id="KW-0812">Transmembrane</keyword>
<dbReference type="RefSeq" id="WP_068202449.1">
    <property type="nucleotide sequence ID" value="NZ_CP014209.1"/>
</dbReference>
<evidence type="ECO:0000256" key="1">
    <source>
        <dbReference type="SAM" id="MobiDB-lite"/>
    </source>
</evidence>
<feature type="compositionally biased region" description="Basic and acidic residues" evidence="1">
    <location>
        <begin position="1"/>
        <end position="11"/>
    </location>
</feature>
<dbReference type="AlphaFoldDB" id="A0A161IL00"/>
<feature type="transmembrane region" description="Helical" evidence="2">
    <location>
        <begin position="239"/>
        <end position="260"/>
    </location>
</feature>
<evidence type="ECO:0000313" key="4">
    <source>
        <dbReference type="Proteomes" id="UP000076794"/>
    </source>
</evidence>
<dbReference type="OrthoDB" id="4829987at2"/>
<dbReference type="Proteomes" id="UP000076794">
    <property type="component" value="Chromosome"/>
</dbReference>
<feature type="compositionally biased region" description="Low complexity" evidence="1">
    <location>
        <begin position="158"/>
        <end position="193"/>
    </location>
</feature>
<dbReference type="KEGG" id="ido:I598_1537"/>
<keyword evidence="2" id="KW-0472">Membrane</keyword>
<keyword evidence="2" id="KW-1133">Transmembrane helix</keyword>
<dbReference type="EMBL" id="CP014209">
    <property type="protein sequence ID" value="ANC31090.1"/>
    <property type="molecule type" value="Genomic_DNA"/>
</dbReference>
<gene>
    <name evidence="3" type="ORF">I598_1537</name>
</gene>
<keyword evidence="4" id="KW-1185">Reference proteome</keyword>
<dbReference type="PATRIC" id="fig|1300344.3.peg.1544"/>
<evidence type="ECO:0000256" key="2">
    <source>
        <dbReference type="SAM" id="Phobius"/>
    </source>
</evidence>
<feature type="compositionally biased region" description="Low complexity" evidence="1">
    <location>
        <begin position="19"/>
        <end position="34"/>
    </location>
</feature>
<feature type="region of interest" description="Disordered" evidence="1">
    <location>
        <begin position="1"/>
        <end position="193"/>
    </location>
</feature>
<sequence>MSTDPYRDPSDRPTGSPADPDVTEPGTTEPVTPDAVDTDRADAAPDGPLDATDPTDATVEADADHGTPVVTHDELPEPPGSTQVLPVEHAEPNDTQVLSASPAESAPDDTQVLGATSADPAPGGTRVFPAATPASQTPDAWTDPDASSGLHDPGYATPAPAAGADPFAASAASPVPAAPSAASGPAAPSADSGAAVPVATVPAPLVSTGPRTSTVVWGLVVAVIGCGLLAQAAGASIDLQLATILLLGVAGVLLVVGSVVSAARRKRRRPTAA</sequence>
<protein>
    <submittedName>
        <fullName evidence="3">Uncharacterized protein</fullName>
    </submittedName>
</protein>
<reference evidence="3 4" key="1">
    <citation type="submission" date="2016-01" db="EMBL/GenBank/DDBJ databases">
        <title>Complete genome sequence of a soil Actinobacterium, Isoptericola dokdonensis DS-3.</title>
        <authorList>
            <person name="Kwon S.-K."/>
            <person name="Kim J.F."/>
        </authorList>
    </citation>
    <scope>NUCLEOTIDE SEQUENCE [LARGE SCALE GENOMIC DNA]</scope>
    <source>
        <strain evidence="3 4">DS-3</strain>
    </source>
</reference>
<proteinExistence type="predicted"/>
<feature type="transmembrane region" description="Helical" evidence="2">
    <location>
        <begin position="215"/>
        <end position="233"/>
    </location>
</feature>
<evidence type="ECO:0000313" key="3">
    <source>
        <dbReference type="EMBL" id="ANC31090.1"/>
    </source>
</evidence>
<accession>A0A161IL00</accession>
<organism evidence="3 4">
    <name type="scientific">Isoptericola dokdonensis DS-3</name>
    <dbReference type="NCBI Taxonomy" id="1300344"/>
    <lineage>
        <taxon>Bacteria</taxon>
        <taxon>Bacillati</taxon>
        <taxon>Actinomycetota</taxon>
        <taxon>Actinomycetes</taxon>
        <taxon>Micrococcales</taxon>
        <taxon>Promicromonosporaceae</taxon>
        <taxon>Isoptericola</taxon>
    </lineage>
</organism>
<name>A0A161IL00_9MICO</name>
<dbReference type="STRING" id="1300344.I598_1537"/>